<keyword evidence="1" id="KW-0812">Transmembrane</keyword>
<reference evidence="2" key="1">
    <citation type="submission" date="2022-05" db="EMBL/GenBank/DDBJ databases">
        <authorList>
            <person name="Oliphant S.A."/>
            <person name="Watson-Haigh N.S."/>
            <person name="Sumby K.M."/>
            <person name="Gardner J.M."/>
            <person name="Jiranek V."/>
        </authorList>
    </citation>
    <scope>NUCLEOTIDE SEQUENCE</scope>
    <source>
        <strain evidence="2">KI3_B9</strain>
    </source>
</reference>
<accession>A0ABY5C0Z8</accession>
<keyword evidence="1" id="KW-1133">Transmembrane helix</keyword>
<sequence length="147" mass="16431">MTSILIIIALSLSSTAIFIGLTDFIKGDALKAMIEVVVGILFFNLILFGEPISQSIQTQIQAYQVQNRNKTINHLQSEIPNEVSLRKLDSQLKYRGIDLDDADSVSYDNGVLKIFFSDWNLFTGTQSTTWSVKLHDNAIDSTSRSRS</sequence>
<gene>
    <name evidence="2" type="ORF">M3M36_00635</name>
</gene>
<feature type="transmembrane region" description="Helical" evidence="1">
    <location>
        <begin position="32"/>
        <end position="49"/>
    </location>
</feature>
<evidence type="ECO:0000313" key="2">
    <source>
        <dbReference type="EMBL" id="USS92156.1"/>
    </source>
</evidence>
<dbReference type="Proteomes" id="UP001056093">
    <property type="component" value="Chromosome"/>
</dbReference>
<dbReference type="RefSeq" id="WP_252773957.1">
    <property type="nucleotide sequence ID" value="NZ_CP097122.1"/>
</dbReference>
<keyword evidence="3" id="KW-1185">Reference proteome</keyword>
<keyword evidence="1" id="KW-0472">Membrane</keyword>
<dbReference type="EMBL" id="CP097122">
    <property type="protein sequence ID" value="USS92156.1"/>
    <property type="molecule type" value="Genomic_DNA"/>
</dbReference>
<evidence type="ECO:0000256" key="1">
    <source>
        <dbReference type="SAM" id="Phobius"/>
    </source>
</evidence>
<protein>
    <submittedName>
        <fullName evidence="2">Uncharacterized protein</fullName>
    </submittedName>
</protein>
<proteinExistence type="predicted"/>
<evidence type="ECO:0000313" key="3">
    <source>
        <dbReference type="Proteomes" id="UP001056093"/>
    </source>
</evidence>
<organism evidence="2 3">
    <name type="scientific">Fructobacillus americanaquae</name>
    <dbReference type="NCBI Taxonomy" id="2940302"/>
    <lineage>
        <taxon>Bacteria</taxon>
        <taxon>Bacillati</taxon>
        <taxon>Bacillota</taxon>
        <taxon>Bacilli</taxon>
        <taxon>Lactobacillales</taxon>
        <taxon>Lactobacillaceae</taxon>
        <taxon>Fructobacillus</taxon>
    </lineage>
</organism>
<name>A0ABY5C0Z8_9LACO</name>